<dbReference type="AlphaFoldDB" id="A0A0B7JXD7"/>
<feature type="compositionally biased region" description="Basic residues" evidence="1">
    <location>
        <begin position="55"/>
        <end position="65"/>
    </location>
</feature>
<protein>
    <recommendedName>
        <fullName evidence="2">Myb-like domain-containing protein</fullName>
    </recommendedName>
</protein>
<proteinExistence type="predicted"/>
<sequence>MVENRMSGLLWRAPCIEATLADNYRVGDYNVDYHGQAAQLAHQSQAQQHYDAPSHHHHHHTHLPQHGRPLQHPGAPSPVLQEAPQHPHNGVTPSHHPAMPHHHHQPHPAQILLDPAQMGHHRLEAAHFETPNSVVSPIYHNIPTPTSQTHSHHPSTGIKRPRPDELDIHAHGMTHLDQSGLGGMHHVSPGGGHYEPTGTPTTAMGPGPPTHHHHRLPDSEPSPKLMRRDDGGAPSVVGQVGMPEPAPRPKGPKLKFTREDDQLLIDLKEQKNLTWKQIADFFPGRSSGTLQVRYCTKLKAKTKQWSDEMDMKLRTVLEDYENEKWRIVASKLGTGFTPAACRDRADHLWGDAPADFEASSPTQDVSAADTSEVIYAQQPQ</sequence>
<feature type="domain" description="Myb-like" evidence="2">
    <location>
        <begin position="305"/>
        <end position="349"/>
    </location>
</feature>
<feature type="compositionally biased region" description="Polar residues" evidence="1">
    <location>
        <begin position="359"/>
        <end position="369"/>
    </location>
</feature>
<feature type="region of interest" description="Disordered" evidence="1">
    <location>
        <begin position="40"/>
        <end position="107"/>
    </location>
</feature>
<evidence type="ECO:0000313" key="3">
    <source>
        <dbReference type="EMBL" id="CEO47290.1"/>
    </source>
</evidence>
<organism evidence="3">
    <name type="scientific">Bionectria ochroleuca</name>
    <name type="common">Gliocladium roseum</name>
    <dbReference type="NCBI Taxonomy" id="29856"/>
    <lineage>
        <taxon>Eukaryota</taxon>
        <taxon>Fungi</taxon>
        <taxon>Dikarya</taxon>
        <taxon>Ascomycota</taxon>
        <taxon>Pezizomycotina</taxon>
        <taxon>Sordariomycetes</taxon>
        <taxon>Hypocreomycetidae</taxon>
        <taxon>Hypocreales</taxon>
        <taxon>Bionectriaceae</taxon>
        <taxon>Clonostachys</taxon>
    </lineage>
</organism>
<feature type="region of interest" description="Disordered" evidence="1">
    <location>
        <begin position="191"/>
        <end position="254"/>
    </location>
</feature>
<feature type="compositionally biased region" description="Low complexity" evidence="1">
    <location>
        <begin position="196"/>
        <end position="205"/>
    </location>
</feature>
<dbReference type="Gene3D" id="1.10.10.60">
    <property type="entry name" value="Homeodomain-like"/>
    <property type="match status" value="2"/>
</dbReference>
<dbReference type="InterPro" id="IPR001005">
    <property type="entry name" value="SANT/Myb"/>
</dbReference>
<evidence type="ECO:0000256" key="1">
    <source>
        <dbReference type="SAM" id="MobiDB-lite"/>
    </source>
</evidence>
<dbReference type="Pfam" id="PF13921">
    <property type="entry name" value="Myb_DNA-bind_6"/>
    <property type="match status" value="1"/>
</dbReference>
<dbReference type="PROSITE" id="PS50090">
    <property type="entry name" value="MYB_LIKE"/>
    <property type="match status" value="2"/>
</dbReference>
<dbReference type="SUPFAM" id="SSF46689">
    <property type="entry name" value="Homeodomain-like"/>
    <property type="match status" value="2"/>
</dbReference>
<dbReference type="InterPro" id="IPR009057">
    <property type="entry name" value="Homeodomain-like_sf"/>
</dbReference>
<feature type="domain" description="Myb-like" evidence="2">
    <location>
        <begin position="248"/>
        <end position="298"/>
    </location>
</feature>
<dbReference type="SMART" id="SM00717">
    <property type="entry name" value="SANT"/>
    <property type="match status" value="2"/>
</dbReference>
<gene>
    <name evidence="3" type="ORF">BN869_000003345_1</name>
</gene>
<dbReference type="EMBL" id="CDPU01000007">
    <property type="protein sequence ID" value="CEO47290.1"/>
    <property type="molecule type" value="Genomic_DNA"/>
</dbReference>
<feature type="region of interest" description="Disordered" evidence="1">
    <location>
        <begin position="352"/>
        <end position="380"/>
    </location>
</feature>
<dbReference type="CDD" id="cd00167">
    <property type="entry name" value="SANT"/>
    <property type="match status" value="2"/>
</dbReference>
<accession>A0A0B7JXD7</accession>
<evidence type="ECO:0000259" key="2">
    <source>
        <dbReference type="PROSITE" id="PS50090"/>
    </source>
</evidence>
<name>A0A0B7JXD7_BIOOC</name>
<feature type="region of interest" description="Disordered" evidence="1">
    <location>
        <begin position="140"/>
        <end position="163"/>
    </location>
</feature>
<reference evidence="3" key="1">
    <citation type="submission" date="2015-01" db="EMBL/GenBank/DDBJ databases">
        <authorList>
            <person name="Durling Mikael"/>
        </authorList>
    </citation>
    <scope>NUCLEOTIDE SEQUENCE</scope>
</reference>